<dbReference type="InterPro" id="IPR001304">
    <property type="entry name" value="C-type_lectin-like"/>
</dbReference>
<evidence type="ECO:0000313" key="3">
    <source>
        <dbReference type="Proteomes" id="UP000683360"/>
    </source>
</evidence>
<dbReference type="InterPro" id="IPR016186">
    <property type="entry name" value="C-type_lectin-like/link_sf"/>
</dbReference>
<evidence type="ECO:0000313" key="2">
    <source>
        <dbReference type="EMBL" id="CAG2221087.1"/>
    </source>
</evidence>
<accession>A0A8S3SQZ6</accession>
<reference evidence="2" key="1">
    <citation type="submission" date="2021-03" db="EMBL/GenBank/DDBJ databases">
        <authorList>
            <person name="Bekaert M."/>
        </authorList>
    </citation>
    <scope>NUCLEOTIDE SEQUENCE</scope>
</reference>
<evidence type="ECO:0000259" key="1">
    <source>
        <dbReference type="PROSITE" id="PS50041"/>
    </source>
</evidence>
<comment type="caution">
    <text evidence="2">The sequence shown here is derived from an EMBL/GenBank/DDBJ whole genome shotgun (WGS) entry which is preliminary data.</text>
</comment>
<gene>
    <name evidence="2" type="ORF">MEDL_34519</name>
</gene>
<dbReference type="Gene3D" id="3.10.100.10">
    <property type="entry name" value="Mannose-Binding Protein A, subunit A"/>
    <property type="match status" value="1"/>
</dbReference>
<dbReference type="InterPro" id="IPR016187">
    <property type="entry name" value="CTDL_fold"/>
</dbReference>
<keyword evidence="3" id="KW-1185">Reference proteome</keyword>
<name>A0A8S3SQZ6_MYTED</name>
<feature type="domain" description="C-type lectin" evidence="1">
    <location>
        <begin position="107"/>
        <end position="214"/>
    </location>
</feature>
<dbReference type="SUPFAM" id="SSF56436">
    <property type="entry name" value="C-type lectin-like"/>
    <property type="match status" value="1"/>
</dbReference>
<dbReference type="Proteomes" id="UP000683360">
    <property type="component" value="Unassembled WGS sequence"/>
</dbReference>
<dbReference type="EMBL" id="CAJPWZ010001674">
    <property type="protein sequence ID" value="CAG2221087.1"/>
    <property type="molecule type" value="Genomic_DNA"/>
</dbReference>
<dbReference type="PROSITE" id="PS50041">
    <property type="entry name" value="C_TYPE_LECTIN_2"/>
    <property type="match status" value="1"/>
</dbReference>
<protein>
    <recommendedName>
        <fullName evidence="1">C-type lectin domain-containing protein</fullName>
    </recommendedName>
</protein>
<proteinExistence type="predicted"/>
<dbReference type="CDD" id="cd00037">
    <property type="entry name" value="CLECT"/>
    <property type="match status" value="1"/>
</dbReference>
<sequence>MTYLITVPHECTTKLIEGFVRLPQYDNKYVTTGILWILDVDSKHFCAIECNMDALCVSFFYGNNICSGYDKNYPDAGNVQILSGNSFYQKRGLPEDYKCAPGKLGPNINKCYWTTPTPLTWADTGTQCGTNGGILATFPDNTTYYIILNGTGILDSTDYWWIGLTDVVTEAVFKTSDGKAMPWDNLVALYGYFTDDCLAIAPLENFKWAEEHCSTSAYRGV</sequence>
<organism evidence="2 3">
    <name type="scientific">Mytilus edulis</name>
    <name type="common">Blue mussel</name>
    <dbReference type="NCBI Taxonomy" id="6550"/>
    <lineage>
        <taxon>Eukaryota</taxon>
        <taxon>Metazoa</taxon>
        <taxon>Spiralia</taxon>
        <taxon>Lophotrochozoa</taxon>
        <taxon>Mollusca</taxon>
        <taxon>Bivalvia</taxon>
        <taxon>Autobranchia</taxon>
        <taxon>Pteriomorphia</taxon>
        <taxon>Mytilida</taxon>
        <taxon>Mytiloidea</taxon>
        <taxon>Mytilidae</taxon>
        <taxon>Mytilinae</taxon>
        <taxon>Mytilus</taxon>
    </lineage>
</organism>
<dbReference type="OrthoDB" id="7357196at2759"/>
<dbReference type="Pfam" id="PF00059">
    <property type="entry name" value="Lectin_C"/>
    <property type="match status" value="1"/>
</dbReference>
<dbReference type="AlphaFoldDB" id="A0A8S3SQZ6"/>